<dbReference type="GO" id="GO:0016787">
    <property type="term" value="F:hydrolase activity"/>
    <property type="evidence" value="ECO:0007669"/>
    <property type="project" value="UniProtKB-KW"/>
</dbReference>
<dbReference type="EMBL" id="GL945017">
    <property type="protein sequence ID" value="EGN56304.1"/>
    <property type="molecule type" value="Genomic_DNA"/>
</dbReference>
<dbReference type="HOGENOM" id="CLU_052657_2_1_10"/>
<gene>
    <name evidence="5" type="ORF">Premu_0845</name>
</gene>
<dbReference type="GO" id="GO:0046872">
    <property type="term" value="F:metal ion binding"/>
    <property type="evidence" value="ECO:0007669"/>
    <property type="project" value="UniProtKB-KW"/>
</dbReference>
<accession>F8N706</accession>
<dbReference type="PANTHER" id="PTHR43344">
    <property type="entry name" value="PHOSPHOSERINE PHOSPHATASE"/>
    <property type="match status" value="1"/>
</dbReference>
<dbReference type="SUPFAM" id="SSF56784">
    <property type="entry name" value="HAD-like"/>
    <property type="match status" value="1"/>
</dbReference>
<dbReference type="Gene3D" id="1.20.1440.100">
    <property type="entry name" value="SG protein - dephosphorylation function"/>
    <property type="match status" value="1"/>
</dbReference>
<keyword evidence="1" id="KW-0479">Metal-binding</keyword>
<dbReference type="InterPro" id="IPR006385">
    <property type="entry name" value="HAD_hydro_SerB1"/>
</dbReference>
<keyword evidence="3" id="KW-0460">Magnesium</keyword>
<evidence type="ECO:0000256" key="2">
    <source>
        <dbReference type="ARBA" id="ARBA00022801"/>
    </source>
</evidence>
<dbReference type="STRING" id="688246.Premu_0845"/>
<dbReference type="Proteomes" id="UP000002772">
    <property type="component" value="Unassembled WGS sequence"/>
</dbReference>
<organism evidence="5 6">
    <name type="scientific">Hallella multisaccharivorax DSM 17128</name>
    <dbReference type="NCBI Taxonomy" id="688246"/>
    <lineage>
        <taxon>Bacteria</taxon>
        <taxon>Pseudomonadati</taxon>
        <taxon>Bacteroidota</taxon>
        <taxon>Bacteroidia</taxon>
        <taxon>Bacteroidales</taxon>
        <taxon>Prevotellaceae</taxon>
        <taxon>Hallella</taxon>
    </lineage>
</organism>
<evidence type="ECO:0000256" key="3">
    <source>
        <dbReference type="ARBA" id="ARBA00022842"/>
    </source>
</evidence>
<dbReference type="RefSeq" id="WP_007573346.1">
    <property type="nucleotide sequence ID" value="NZ_BPTS01000001.1"/>
</dbReference>
<dbReference type="NCBIfam" id="TIGR01490">
    <property type="entry name" value="HAD-SF-IB-hyp1"/>
    <property type="match status" value="1"/>
</dbReference>
<dbReference type="OrthoDB" id="9794212at2"/>
<keyword evidence="2 5" id="KW-0378">Hydrolase</keyword>
<evidence type="ECO:0000256" key="4">
    <source>
        <dbReference type="SAM" id="Phobius"/>
    </source>
</evidence>
<keyword evidence="6" id="KW-1185">Reference proteome</keyword>
<keyword evidence="4" id="KW-1133">Transmembrane helix</keyword>
<evidence type="ECO:0000313" key="5">
    <source>
        <dbReference type="EMBL" id="EGN56304.1"/>
    </source>
</evidence>
<reference evidence="6" key="1">
    <citation type="journal article" date="2011" name="Stand. Genomic Sci.">
        <title>Non-contiguous finished genome sequence of the opportunistic oral pathogen Prevotella multisaccharivorax type strain (PPPA20).</title>
        <authorList>
            <person name="Pati A."/>
            <person name="Gronow S."/>
            <person name="Lu M."/>
            <person name="Lapidus A."/>
            <person name="Nolan M."/>
            <person name="Lucas S."/>
            <person name="Hammon N."/>
            <person name="Deshpande S."/>
            <person name="Cheng J.F."/>
            <person name="Tapia R."/>
            <person name="Han C."/>
            <person name="Goodwin L."/>
            <person name="Pitluck S."/>
            <person name="Liolios K."/>
            <person name="Pagani I."/>
            <person name="Mavromatis K."/>
            <person name="Mikhailova N."/>
            <person name="Huntemann M."/>
            <person name="Chen A."/>
            <person name="Palaniappan K."/>
            <person name="Land M."/>
            <person name="Hauser L."/>
            <person name="Detter J.C."/>
            <person name="Brambilla E.M."/>
            <person name="Rohde M."/>
            <person name="Goker M."/>
            <person name="Woyke T."/>
            <person name="Bristow J."/>
            <person name="Eisen J.A."/>
            <person name="Markowitz V."/>
            <person name="Hugenholtz P."/>
            <person name="Kyrpides N.C."/>
            <person name="Klenk H.P."/>
            <person name="Ivanova N."/>
        </authorList>
    </citation>
    <scope>NUCLEOTIDE SEQUENCE [LARGE SCALE GENOMIC DNA]</scope>
    <source>
        <strain evidence="6">DSM 17128</strain>
    </source>
</reference>
<sequence length="201" mass="22905">MSDKRVFVFDFDGTLTTRDTLIAFICFARGTVWFLRCLFLLLPRLVLMKLRLIDNGRTKERLFSRCFKGMEEKAFGELCRRFAATAKPRIIRQEIWSVMENAIAKGCPVYIVSASVDNWVAPFFDPTPLVNVVGTRVETAGGRLTGRFLTPNCYGPEKVRRLKEALPDLDSERSHYFITAYGDSRGDKEMLAYADESHDVG</sequence>
<dbReference type="InterPro" id="IPR050582">
    <property type="entry name" value="HAD-like_SerB"/>
</dbReference>
<dbReference type="AlphaFoldDB" id="F8N706"/>
<protein>
    <submittedName>
        <fullName evidence="5">HAD-superfamily hydrolase, subfamily IB (PSPase-like)</fullName>
    </submittedName>
</protein>
<feature type="transmembrane region" description="Helical" evidence="4">
    <location>
        <begin position="20"/>
        <end position="42"/>
    </location>
</feature>
<keyword evidence="4" id="KW-0812">Transmembrane</keyword>
<keyword evidence="4" id="KW-0472">Membrane</keyword>
<dbReference type="eggNOG" id="COG0560">
    <property type="taxonomic scope" value="Bacteria"/>
</dbReference>
<dbReference type="Pfam" id="PF12710">
    <property type="entry name" value="HAD"/>
    <property type="match status" value="1"/>
</dbReference>
<dbReference type="NCBIfam" id="TIGR01488">
    <property type="entry name" value="HAD-SF-IB"/>
    <property type="match status" value="1"/>
</dbReference>
<evidence type="ECO:0000256" key="1">
    <source>
        <dbReference type="ARBA" id="ARBA00022723"/>
    </source>
</evidence>
<dbReference type="InterPro" id="IPR036412">
    <property type="entry name" value="HAD-like_sf"/>
</dbReference>
<name>F8N706_9BACT</name>
<dbReference type="InterPro" id="IPR023214">
    <property type="entry name" value="HAD_sf"/>
</dbReference>
<proteinExistence type="predicted"/>
<evidence type="ECO:0000313" key="6">
    <source>
        <dbReference type="Proteomes" id="UP000002772"/>
    </source>
</evidence>
<dbReference type="Gene3D" id="3.40.50.1000">
    <property type="entry name" value="HAD superfamily/HAD-like"/>
    <property type="match status" value="1"/>
</dbReference>
<dbReference type="PANTHER" id="PTHR43344:SF13">
    <property type="entry name" value="PHOSPHATASE RV3661-RELATED"/>
    <property type="match status" value="1"/>
</dbReference>